<proteinExistence type="predicted"/>
<dbReference type="Proteomes" id="UP000887579">
    <property type="component" value="Unplaced"/>
</dbReference>
<dbReference type="WBParaSite" id="ES5_v2.g29102.t1">
    <property type="protein sequence ID" value="ES5_v2.g29102.t1"/>
    <property type="gene ID" value="ES5_v2.g29102"/>
</dbReference>
<reference evidence="2" key="1">
    <citation type="submission" date="2022-11" db="UniProtKB">
        <authorList>
            <consortium name="WormBaseParasite"/>
        </authorList>
    </citation>
    <scope>IDENTIFICATION</scope>
</reference>
<sequence>MPVSKPNTHSAPMDVSPPPNIPVGPKLIKNAITGVVKFFNIEKKYEAFIYASNIAKSTIEKPEERNLQPKETVVFDLYQIGNEKFVAKNLTCPNDTDVKGVYVVYRNKTQRSKMPNQRESQNYRNQAHPRNQVRPRSYSIRRNPPSNVQRQNPCPNANYYQQPRNNNFRSQRQF</sequence>
<organism evidence="1 2">
    <name type="scientific">Panagrolaimus sp. ES5</name>
    <dbReference type="NCBI Taxonomy" id="591445"/>
    <lineage>
        <taxon>Eukaryota</taxon>
        <taxon>Metazoa</taxon>
        <taxon>Ecdysozoa</taxon>
        <taxon>Nematoda</taxon>
        <taxon>Chromadorea</taxon>
        <taxon>Rhabditida</taxon>
        <taxon>Tylenchina</taxon>
        <taxon>Panagrolaimomorpha</taxon>
        <taxon>Panagrolaimoidea</taxon>
        <taxon>Panagrolaimidae</taxon>
        <taxon>Panagrolaimus</taxon>
    </lineage>
</organism>
<evidence type="ECO:0000313" key="1">
    <source>
        <dbReference type="Proteomes" id="UP000887579"/>
    </source>
</evidence>
<accession>A0AC34GHJ9</accession>
<name>A0AC34GHJ9_9BILA</name>
<evidence type="ECO:0000313" key="2">
    <source>
        <dbReference type="WBParaSite" id="ES5_v2.g29102.t1"/>
    </source>
</evidence>
<protein>
    <submittedName>
        <fullName evidence="2">Uncharacterized protein</fullName>
    </submittedName>
</protein>